<evidence type="ECO:0000313" key="13">
    <source>
        <dbReference type="Proteomes" id="UP000199561"/>
    </source>
</evidence>
<keyword evidence="13" id="KW-1185">Reference proteome</keyword>
<evidence type="ECO:0000256" key="8">
    <source>
        <dbReference type="RuleBase" id="RU003993"/>
    </source>
</evidence>
<feature type="active site" evidence="7">
    <location>
        <position position="124"/>
    </location>
</feature>
<feature type="transmembrane region" description="Helical" evidence="8">
    <location>
        <begin position="6"/>
        <end position="25"/>
    </location>
</feature>
<dbReference type="NCBIfam" id="TIGR02227">
    <property type="entry name" value="sigpep_I_bact"/>
    <property type="match status" value="1"/>
</dbReference>
<dbReference type="Gene3D" id="2.10.109.10">
    <property type="entry name" value="Umud Fragment, subunit A"/>
    <property type="match status" value="1"/>
</dbReference>
<comment type="caution">
    <text evidence="9">Lacks conserved residue(s) required for the propagation of feature annotation.</text>
</comment>
<dbReference type="PROSITE" id="PS00501">
    <property type="entry name" value="SPASE_I_1"/>
    <property type="match status" value="1"/>
</dbReference>
<dbReference type="PROSITE" id="PS00761">
    <property type="entry name" value="SPASE_I_3"/>
    <property type="match status" value="1"/>
</dbReference>
<dbReference type="InterPro" id="IPR019533">
    <property type="entry name" value="Peptidase_S26"/>
</dbReference>
<dbReference type="InterPro" id="IPR036286">
    <property type="entry name" value="LexA/Signal_pep-like_sf"/>
</dbReference>
<dbReference type="GO" id="GO:0004252">
    <property type="term" value="F:serine-type endopeptidase activity"/>
    <property type="evidence" value="ECO:0007669"/>
    <property type="project" value="InterPro"/>
</dbReference>
<dbReference type="PRINTS" id="PR00727">
    <property type="entry name" value="LEADERPTASE"/>
</dbReference>
<proteinExistence type="inferred from homology"/>
<comment type="subcellular location">
    <subcellularLocation>
        <location evidence="9">Membrane</location>
        <topology evidence="9">Single-pass type II membrane protein</topology>
    </subcellularLocation>
</comment>
<protein>
    <recommendedName>
        <fullName evidence="4 8">Signal peptidase I</fullName>
        <ecNumber evidence="3 8">3.4.21.89</ecNumber>
    </recommendedName>
</protein>
<name>A0A1I4PR77_9PROT</name>
<dbReference type="Proteomes" id="UP000199561">
    <property type="component" value="Unassembled WGS sequence"/>
</dbReference>
<evidence type="ECO:0000256" key="1">
    <source>
        <dbReference type="ARBA" id="ARBA00000677"/>
    </source>
</evidence>
<keyword evidence="8" id="KW-0812">Transmembrane</keyword>
<keyword evidence="8" id="KW-0472">Membrane</keyword>
<evidence type="ECO:0000256" key="6">
    <source>
        <dbReference type="ARBA" id="ARBA00022801"/>
    </source>
</evidence>
<feature type="active site" evidence="7">
    <location>
        <position position="69"/>
    </location>
</feature>
<dbReference type="GO" id="GO:0009003">
    <property type="term" value="F:signal peptidase activity"/>
    <property type="evidence" value="ECO:0007669"/>
    <property type="project" value="UniProtKB-EC"/>
</dbReference>
<evidence type="ECO:0000313" key="12">
    <source>
        <dbReference type="EMBL" id="SFM30000.1"/>
    </source>
</evidence>
<comment type="similarity">
    <text evidence="2 9">Belongs to the peptidase S26 family.</text>
</comment>
<dbReference type="GO" id="GO:0016020">
    <property type="term" value="C:membrane"/>
    <property type="evidence" value="ECO:0007669"/>
    <property type="project" value="UniProtKB-SubCell"/>
</dbReference>
<feature type="domain" description="Peptidase S26" evidence="10">
    <location>
        <begin position="39"/>
        <end position="254"/>
    </location>
</feature>
<feature type="transmembrane region" description="Helical" evidence="8">
    <location>
        <begin position="37"/>
        <end position="59"/>
    </location>
</feature>
<gene>
    <name evidence="11" type="primary">lepB</name>
    <name evidence="11" type="ORF">NMYAN_20192</name>
    <name evidence="12" type="ORF">SAMN05421880_11235</name>
</gene>
<dbReference type="EMBL" id="CAJNAP010000012">
    <property type="protein sequence ID" value="CAE6502380.1"/>
    <property type="molecule type" value="Genomic_DNA"/>
</dbReference>
<accession>A0A1I4PR77</accession>
<evidence type="ECO:0000259" key="10">
    <source>
        <dbReference type="Pfam" id="PF10502"/>
    </source>
</evidence>
<dbReference type="AlphaFoldDB" id="A0A1I4PR77"/>
<dbReference type="SUPFAM" id="SSF51306">
    <property type="entry name" value="LexA/Signal peptidase"/>
    <property type="match status" value="1"/>
</dbReference>
<dbReference type="EC" id="3.4.21.89" evidence="3 8"/>
<evidence type="ECO:0000256" key="3">
    <source>
        <dbReference type="ARBA" id="ARBA00013208"/>
    </source>
</evidence>
<evidence type="ECO:0000313" key="11">
    <source>
        <dbReference type="EMBL" id="CAE6502380.1"/>
    </source>
</evidence>
<comment type="catalytic activity">
    <reaction evidence="1 8">
        <text>Cleavage of hydrophobic, N-terminal signal or leader sequences from secreted and periplasmic proteins.</text>
        <dbReference type="EC" id="3.4.21.89"/>
    </reaction>
</comment>
<dbReference type="PROSITE" id="PS00760">
    <property type="entry name" value="SPASE_I_2"/>
    <property type="match status" value="1"/>
</dbReference>
<dbReference type="InterPro" id="IPR000223">
    <property type="entry name" value="Pept_S26A_signal_pept_1"/>
</dbReference>
<evidence type="ECO:0000256" key="9">
    <source>
        <dbReference type="RuleBase" id="RU362042"/>
    </source>
</evidence>
<sequence>MNFPLILLILLIVTGSIWLLDIFFLKRRRAQDADEPWWVEYPKSFFPIILIVFILRSFLMEPFKIPSGSMIPTLLVGDFILVNKYTYGIRLPVINHKIIEVNQPQRGEVMVFRYPQDPSIDYIKRVIGLPGDIVSYRNKRLSINGEPVKMEFEGDYKYIESGLAYIYTQRFKESIGENSYDILINLDTPDMQLAGIHHFPYSENCTFNRVGFTCKVPEGNYFTLGDNRDGSSDSRYWGFVPEENIVGKAFMIWWNFSDLSRIGMSIE</sequence>
<keyword evidence="6 8" id="KW-0378">Hydrolase</keyword>
<reference evidence="11" key="2">
    <citation type="submission" date="2021-02" db="EMBL/GenBank/DDBJ databases">
        <authorList>
            <person name="Han P."/>
        </authorList>
    </citation>
    <scope>NUCLEOTIDE SEQUENCE</scope>
    <source>
        <strain evidence="11">Nitrosomonas nitrosa 18-3D</strain>
    </source>
</reference>
<dbReference type="PANTHER" id="PTHR43390">
    <property type="entry name" value="SIGNAL PEPTIDASE I"/>
    <property type="match status" value="1"/>
</dbReference>
<dbReference type="Pfam" id="PF10502">
    <property type="entry name" value="Peptidase_S26"/>
    <property type="match status" value="1"/>
</dbReference>
<organism evidence="12 13">
    <name type="scientific">Nitrosomonas nitrosa</name>
    <dbReference type="NCBI Taxonomy" id="52442"/>
    <lineage>
        <taxon>Bacteria</taxon>
        <taxon>Pseudomonadati</taxon>
        <taxon>Pseudomonadota</taxon>
        <taxon>Betaproteobacteria</taxon>
        <taxon>Nitrosomonadales</taxon>
        <taxon>Nitrosomonadaceae</taxon>
        <taxon>Nitrosomonas</taxon>
    </lineage>
</organism>
<evidence type="ECO:0000256" key="2">
    <source>
        <dbReference type="ARBA" id="ARBA00009370"/>
    </source>
</evidence>
<evidence type="ECO:0000256" key="7">
    <source>
        <dbReference type="PIRSR" id="PIRSR600223-1"/>
    </source>
</evidence>
<keyword evidence="8" id="KW-1133">Transmembrane helix</keyword>
<dbReference type="Proteomes" id="UP000601736">
    <property type="component" value="Unassembled WGS sequence"/>
</dbReference>
<dbReference type="InterPro" id="IPR019756">
    <property type="entry name" value="Pept_S26A_signal_pept_1_Ser-AS"/>
</dbReference>
<dbReference type="STRING" id="52442.SAMN05421880_11235"/>
<dbReference type="PANTHER" id="PTHR43390:SF1">
    <property type="entry name" value="CHLOROPLAST PROCESSING PEPTIDASE"/>
    <property type="match status" value="1"/>
</dbReference>
<evidence type="ECO:0000256" key="4">
    <source>
        <dbReference type="ARBA" id="ARBA00019232"/>
    </source>
</evidence>
<reference evidence="12 13" key="1">
    <citation type="submission" date="2016-10" db="EMBL/GenBank/DDBJ databases">
        <authorList>
            <person name="de Groot N.N."/>
        </authorList>
    </citation>
    <scope>NUCLEOTIDE SEQUENCE [LARGE SCALE GENOMIC DNA]</scope>
    <source>
        <strain evidence="12 13">Nm146</strain>
    </source>
</reference>
<dbReference type="OrthoDB" id="9815782at2"/>
<keyword evidence="5 8" id="KW-0645">Protease</keyword>
<dbReference type="CDD" id="cd06530">
    <property type="entry name" value="S26_SPase_I"/>
    <property type="match status" value="1"/>
</dbReference>
<dbReference type="GO" id="GO:0006465">
    <property type="term" value="P:signal peptide processing"/>
    <property type="evidence" value="ECO:0007669"/>
    <property type="project" value="InterPro"/>
</dbReference>
<dbReference type="EMBL" id="FOUF01000012">
    <property type="protein sequence ID" value="SFM30000.1"/>
    <property type="molecule type" value="Genomic_DNA"/>
</dbReference>
<dbReference type="RefSeq" id="WP_090668330.1">
    <property type="nucleotide sequence ID" value="NZ_CAJNAP010000012.1"/>
</dbReference>
<dbReference type="InterPro" id="IPR019758">
    <property type="entry name" value="Pept_S26A_signal_pept_1_CS"/>
</dbReference>
<dbReference type="InterPro" id="IPR019757">
    <property type="entry name" value="Pept_S26A_signal_pept_1_Lys-AS"/>
</dbReference>
<evidence type="ECO:0000256" key="5">
    <source>
        <dbReference type="ARBA" id="ARBA00022670"/>
    </source>
</evidence>